<gene>
    <name evidence="2" type="ORF">ETU37_18330</name>
</gene>
<evidence type="ECO:0000313" key="2">
    <source>
        <dbReference type="EMBL" id="RYU10334.1"/>
    </source>
</evidence>
<dbReference type="EMBL" id="SDPU01000032">
    <property type="protein sequence ID" value="RYU10334.1"/>
    <property type="molecule type" value="Genomic_DNA"/>
</dbReference>
<evidence type="ECO:0000313" key="3">
    <source>
        <dbReference type="Proteomes" id="UP000291189"/>
    </source>
</evidence>
<reference evidence="2 3" key="1">
    <citation type="submission" date="2019-01" db="EMBL/GenBank/DDBJ databases">
        <title>Nocardioides guangzhouensis sp. nov., an actinobacterium isolated from soil.</title>
        <authorList>
            <person name="Fu Y."/>
            <person name="Cai Y."/>
            <person name="Lin Z."/>
            <person name="Chen P."/>
        </authorList>
    </citation>
    <scope>NUCLEOTIDE SEQUENCE [LARGE SCALE GENOMIC DNA]</scope>
    <source>
        <strain evidence="2 3">NBRC 105384</strain>
    </source>
</reference>
<dbReference type="CDD" id="cd12108">
    <property type="entry name" value="Hr-like"/>
    <property type="match status" value="1"/>
</dbReference>
<dbReference type="OrthoDB" id="5197650at2"/>
<feature type="domain" description="Hemerythrin-like" evidence="1">
    <location>
        <begin position="31"/>
        <end position="165"/>
    </location>
</feature>
<organism evidence="2 3">
    <name type="scientific">Nocardioides iriomotensis</name>
    <dbReference type="NCBI Taxonomy" id="715784"/>
    <lineage>
        <taxon>Bacteria</taxon>
        <taxon>Bacillati</taxon>
        <taxon>Actinomycetota</taxon>
        <taxon>Actinomycetes</taxon>
        <taxon>Propionibacteriales</taxon>
        <taxon>Nocardioidaceae</taxon>
        <taxon>Nocardioides</taxon>
    </lineage>
</organism>
<proteinExistence type="predicted"/>
<dbReference type="Pfam" id="PF01814">
    <property type="entry name" value="Hemerythrin"/>
    <property type="match status" value="1"/>
</dbReference>
<comment type="caution">
    <text evidence="2">The sequence shown here is derived from an EMBL/GenBank/DDBJ whole genome shotgun (WGS) entry which is preliminary data.</text>
</comment>
<dbReference type="Gene3D" id="1.20.120.520">
    <property type="entry name" value="nmb1532 protein domain like"/>
    <property type="match status" value="1"/>
</dbReference>
<accession>A0A4Q5IWC1</accession>
<dbReference type="InterPro" id="IPR012312">
    <property type="entry name" value="Hemerythrin-like"/>
</dbReference>
<dbReference type="AlphaFoldDB" id="A0A4Q5IWC1"/>
<keyword evidence="3" id="KW-1185">Reference proteome</keyword>
<dbReference type="RefSeq" id="WP_129988770.1">
    <property type="nucleotide sequence ID" value="NZ_SDPU01000032.1"/>
</dbReference>
<sequence length="239" mass="26674">MSTPTTHPVQLDLPGQTHVADGPHDQAGMYVMHHAFRRDLARFEAAVRQTPLGDRATWKALAGRWAAFTEVLHHHHRVEDESIWPLVLGHARERGDAESVETLEAMEAEHDTIDPALAACTEGFASMVDHPCADHRNALDVRITDLRAGLLDHLRHEETGALPLIQVLLSAEEFDSCEKAAGKAYPLRRIPFILPWAMAGLPEEVVTRFLGGAAPQLKHMLRLLRPRFERGEAQAFRHA</sequence>
<protein>
    <submittedName>
        <fullName evidence="2">Hemerythrin domain-containing protein</fullName>
    </submittedName>
</protein>
<name>A0A4Q5IWC1_9ACTN</name>
<dbReference type="Proteomes" id="UP000291189">
    <property type="component" value="Unassembled WGS sequence"/>
</dbReference>
<evidence type="ECO:0000259" key="1">
    <source>
        <dbReference type="Pfam" id="PF01814"/>
    </source>
</evidence>